<proteinExistence type="predicted"/>
<dbReference type="InterPro" id="IPR029044">
    <property type="entry name" value="Nucleotide-diphossugar_trans"/>
</dbReference>
<dbReference type="SUPFAM" id="SSF53448">
    <property type="entry name" value="Nucleotide-diphospho-sugar transferases"/>
    <property type="match status" value="1"/>
</dbReference>
<dbReference type="Gene3D" id="3.90.550.10">
    <property type="entry name" value="Spore Coat Polysaccharide Biosynthesis Protein SpsA, Chain A"/>
    <property type="match status" value="1"/>
</dbReference>
<evidence type="ECO:0000313" key="4">
    <source>
        <dbReference type="Proteomes" id="UP000239724"/>
    </source>
</evidence>
<keyword evidence="4" id="KW-1185">Reference proteome</keyword>
<dbReference type="PANTHER" id="PTHR43685">
    <property type="entry name" value="GLYCOSYLTRANSFERASE"/>
    <property type="match status" value="1"/>
</dbReference>
<sequence>MTMGQRTGHQILLQPPPYPDSHGDTPDHDGKTTGQQPAVGSTINPLSTFSRYAAGMDLTVCICTHNRPLYVRDCLNGLRQQTVRRDRFAILLVDSASSAHAAAEVADLAAQHDARLIRLDQPGIGLARNTAAWAARTPFIAYIDDDAIPAGDWVETILEAINQPGRRPALIGGRILPKWEAPLPAWWPASLRGVLSIIEYEGSGEYRTAAVPAGLEPYGANIVVHVLSLLAAGGFGSTLGRVGNSLLSDEDVQLAWTLQDAGYSVRYDSRIVVHHQIQARRLDPAWLLARLYWQGASHVLTARLLHQPHAVWRELPQRLAVGLLLAPFGLIPRHSTRLLGARWRLAYAAGFLRAALGWRATTAAIAHATPIAA</sequence>
<reference evidence="3 4" key="1">
    <citation type="journal article" date="2018" name="Arch. Microbiol.">
        <title>New insights into the metabolic potential of the phototrophic purple bacterium Rhodopila globiformis DSM 161(T) from its draft genome sequence and evidence for a vanadium-dependent nitrogenase.</title>
        <authorList>
            <person name="Imhoff J.F."/>
            <person name="Rahn T."/>
            <person name="Kunzel S."/>
            <person name="Neulinger S.C."/>
        </authorList>
    </citation>
    <scope>NUCLEOTIDE SEQUENCE [LARGE SCALE GENOMIC DNA]</scope>
    <source>
        <strain evidence="3 4">DSM 161</strain>
    </source>
</reference>
<feature type="compositionally biased region" description="Basic and acidic residues" evidence="1">
    <location>
        <begin position="21"/>
        <end position="31"/>
    </location>
</feature>
<dbReference type="InterPro" id="IPR001173">
    <property type="entry name" value="Glyco_trans_2-like"/>
</dbReference>
<protein>
    <recommendedName>
        <fullName evidence="2">Glycosyltransferase 2-like domain-containing protein</fullName>
    </recommendedName>
</protein>
<organism evidence="3 4">
    <name type="scientific">Rhodopila globiformis</name>
    <name type="common">Rhodopseudomonas globiformis</name>
    <dbReference type="NCBI Taxonomy" id="1071"/>
    <lineage>
        <taxon>Bacteria</taxon>
        <taxon>Pseudomonadati</taxon>
        <taxon>Pseudomonadota</taxon>
        <taxon>Alphaproteobacteria</taxon>
        <taxon>Acetobacterales</taxon>
        <taxon>Acetobacteraceae</taxon>
        <taxon>Rhodopila</taxon>
    </lineage>
</organism>
<dbReference type="Proteomes" id="UP000239724">
    <property type="component" value="Unassembled WGS sequence"/>
</dbReference>
<dbReference type="AlphaFoldDB" id="A0A2S6NLI4"/>
<evidence type="ECO:0000256" key="1">
    <source>
        <dbReference type="SAM" id="MobiDB-lite"/>
    </source>
</evidence>
<evidence type="ECO:0000259" key="2">
    <source>
        <dbReference type="Pfam" id="PF00535"/>
    </source>
</evidence>
<dbReference type="InterPro" id="IPR050834">
    <property type="entry name" value="Glycosyltransf_2"/>
</dbReference>
<dbReference type="EMBL" id="NHRY01000060">
    <property type="protein sequence ID" value="PPQ36229.1"/>
    <property type="molecule type" value="Genomic_DNA"/>
</dbReference>
<accession>A0A2S6NLI4</accession>
<gene>
    <name evidence="3" type="ORF">CCS01_05400</name>
</gene>
<evidence type="ECO:0000313" key="3">
    <source>
        <dbReference type="EMBL" id="PPQ36229.1"/>
    </source>
</evidence>
<feature type="region of interest" description="Disordered" evidence="1">
    <location>
        <begin position="1"/>
        <end position="42"/>
    </location>
</feature>
<dbReference type="PANTHER" id="PTHR43685:SF3">
    <property type="entry name" value="SLR2126 PROTEIN"/>
    <property type="match status" value="1"/>
</dbReference>
<name>A0A2S6NLI4_RHOGL</name>
<dbReference type="CDD" id="cd00761">
    <property type="entry name" value="Glyco_tranf_GTA_type"/>
    <property type="match status" value="1"/>
</dbReference>
<feature type="compositionally biased region" description="Polar residues" evidence="1">
    <location>
        <begin position="32"/>
        <end position="42"/>
    </location>
</feature>
<feature type="domain" description="Glycosyltransferase 2-like" evidence="2">
    <location>
        <begin position="59"/>
        <end position="166"/>
    </location>
</feature>
<dbReference type="Pfam" id="PF00535">
    <property type="entry name" value="Glycos_transf_2"/>
    <property type="match status" value="1"/>
</dbReference>
<comment type="caution">
    <text evidence="3">The sequence shown here is derived from an EMBL/GenBank/DDBJ whole genome shotgun (WGS) entry which is preliminary data.</text>
</comment>